<dbReference type="EMBL" id="MSDW01000002">
    <property type="protein sequence ID" value="OKY77372.1"/>
    <property type="molecule type" value="Genomic_DNA"/>
</dbReference>
<name>A0A1Q6DSR7_METT1</name>
<evidence type="ECO:0000313" key="2">
    <source>
        <dbReference type="Proteomes" id="UP000185744"/>
    </source>
</evidence>
<keyword evidence="2" id="KW-1185">Reference proteome</keyword>
<reference evidence="1" key="1">
    <citation type="submission" date="2016-12" db="EMBL/GenBank/DDBJ databases">
        <title>Discovery of methanogenic haloarchaea.</title>
        <authorList>
            <person name="Sorokin D.Y."/>
            <person name="Makarova K.S."/>
            <person name="Abbas B."/>
            <person name="Ferrer M."/>
            <person name="Golyshin P.N."/>
        </authorList>
    </citation>
    <scope>NUCLEOTIDE SEQUENCE [LARGE SCALE GENOMIC DNA]</scope>
    <source>
        <strain evidence="1">HMET1</strain>
    </source>
</reference>
<sequence>MDLYRRLPGLNYKVIIFIFRVHFTTDIRSEEFDYKSSLFTEEKYESSKYLVLQSKKLLLQGVFEEKRVFAATYKFVSTEMEGEFNDTLVIFDSCHTFTLSNKYKLIQAFL</sequence>
<evidence type="ECO:0000313" key="1">
    <source>
        <dbReference type="EMBL" id="OKY77372.1"/>
    </source>
</evidence>
<dbReference type="AlphaFoldDB" id="A0A1Q6DSR7"/>
<gene>
    <name evidence="1" type="ORF">BTN85_2022</name>
</gene>
<proteinExistence type="predicted"/>
<dbReference type="InParanoid" id="A0A1Q6DSR7"/>
<organism evidence="1 2">
    <name type="scientific">Methanohalarchaeum thermophilum</name>
    <dbReference type="NCBI Taxonomy" id="1903181"/>
    <lineage>
        <taxon>Archaea</taxon>
        <taxon>Methanobacteriati</taxon>
        <taxon>Methanobacteriota</taxon>
        <taxon>Methanonatronarchaeia</taxon>
        <taxon>Methanonatronarchaeales</taxon>
        <taxon>Methanonatronarchaeaceae</taxon>
        <taxon>Candidatus Methanohalarchaeum</taxon>
    </lineage>
</organism>
<accession>A0A1Q6DSR7</accession>
<comment type="caution">
    <text evidence="1">The sequence shown here is derived from an EMBL/GenBank/DDBJ whole genome shotgun (WGS) entry which is preliminary data.</text>
</comment>
<dbReference type="Proteomes" id="UP000185744">
    <property type="component" value="Unassembled WGS sequence"/>
</dbReference>
<protein>
    <submittedName>
        <fullName evidence="1">Uncharacterized protein</fullName>
    </submittedName>
</protein>